<reference evidence="1" key="1">
    <citation type="submission" date="2022-11" db="EMBL/GenBank/DDBJ databases">
        <title>beta-Carotene-producing bacterium, Jeongeuplla avenae sp. nov., alleviates the salt stress of Arabidopsis seedlings.</title>
        <authorList>
            <person name="Jiang L."/>
            <person name="Lee J."/>
        </authorList>
    </citation>
    <scope>NUCLEOTIDE SEQUENCE</scope>
    <source>
        <strain evidence="1">DY_R2A_6</strain>
    </source>
</reference>
<evidence type="ECO:0000313" key="1">
    <source>
        <dbReference type="EMBL" id="WAJ31430.1"/>
    </source>
</evidence>
<proteinExistence type="predicted"/>
<keyword evidence="2" id="KW-1185">Reference proteome</keyword>
<dbReference type="EC" id="2.7.6.3" evidence="1"/>
<name>A0ACD4NXE7_9HYPH</name>
<sequence>MAAALRAIDARPDIDVAAVSRLFRTPPWGNTDQPWFVNACAAVDTTLSARALLDLCLDTERSLKRERTLRWGPRTIDLDVLDYGSRTVAEEGLDLPHPRMTQRAFVMVPLAEIAPDLVLEGHRAAEIAVALDAAGIEPASADGQWWRAG</sequence>
<gene>
    <name evidence="1" type="primary">folK</name>
    <name evidence="1" type="ORF">OXU80_10910</name>
</gene>
<evidence type="ECO:0000313" key="2">
    <source>
        <dbReference type="Proteomes" id="UP001163223"/>
    </source>
</evidence>
<dbReference type="Proteomes" id="UP001163223">
    <property type="component" value="Chromosome"/>
</dbReference>
<accession>A0ACD4NXE7</accession>
<dbReference type="EMBL" id="CP113520">
    <property type="protein sequence ID" value="WAJ31430.1"/>
    <property type="molecule type" value="Genomic_DNA"/>
</dbReference>
<keyword evidence="1" id="KW-0808">Transferase</keyword>
<protein>
    <submittedName>
        <fullName evidence="1">2-amino-4-hydroxy-6-hydroxymethyldihydropteridine diphosphokinase</fullName>
        <ecNumber evidence="1">2.7.6.3</ecNumber>
    </submittedName>
</protein>
<organism evidence="1 2">
    <name type="scientific">Antarcticirhabdus aurantiaca</name>
    <dbReference type="NCBI Taxonomy" id="2606717"/>
    <lineage>
        <taxon>Bacteria</taxon>
        <taxon>Pseudomonadati</taxon>
        <taxon>Pseudomonadota</taxon>
        <taxon>Alphaproteobacteria</taxon>
        <taxon>Hyphomicrobiales</taxon>
        <taxon>Aurantimonadaceae</taxon>
        <taxon>Antarcticirhabdus</taxon>
    </lineage>
</organism>